<organism evidence="2 3">
    <name type="scientific">Cryobacterium shii</name>
    <dbReference type="NCBI Taxonomy" id="1259235"/>
    <lineage>
        <taxon>Bacteria</taxon>
        <taxon>Bacillati</taxon>
        <taxon>Actinomycetota</taxon>
        <taxon>Actinomycetes</taxon>
        <taxon>Micrococcales</taxon>
        <taxon>Microbacteriaceae</taxon>
        <taxon>Cryobacterium</taxon>
    </lineage>
</organism>
<keyword evidence="3" id="KW-1185">Reference proteome</keyword>
<accession>A0AAQ2HG87</accession>
<dbReference type="GO" id="GO:0006310">
    <property type="term" value="P:DNA recombination"/>
    <property type="evidence" value="ECO:0007669"/>
    <property type="project" value="UniProtKB-KW"/>
</dbReference>
<dbReference type="SUPFAM" id="SSF56349">
    <property type="entry name" value="DNA breaking-rejoining enzymes"/>
    <property type="match status" value="1"/>
</dbReference>
<reference evidence="2 3" key="1">
    <citation type="submission" date="2019-03" db="EMBL/GenBank/DDBJ databases">
        <title>Genomics of glacier-inhabiting Cryobacterium strains.</title>
        <authorList>
            <person name="Liu Q."/>
            <person name="Xin Y.-H."/>
        </authorList>
    </citation>
    <scope>NUCLEOTIDE SEQUENCE [LARGE SCALE GENOMIC DNA]</scope>
    <source>
        <strain evidence="3">TMT1-22</strain>
    </source>
</reference>
<dbReference type="Proteomes" id="UP000297403">
    <property type="component" value="Unassembled WGS sequence"/>
</dbReference>
<evidence type="ECO:0008006" key="4">
    <source>
        <dbReference type="Google" id="ProtNLM"/>
    </source>
</evidence>
<comment type="caution">
    <text evidence="2">The sequence shown here is derived from an EMBL/GenBank/DDBJ whole genome shotgun (WGS) entry which is preliminary data.</text>
</comment>
<dbReference type="EMBL" id="SOFY01000031">
    <property type="protein sequence ID" value="TFC48933.1"/>
    <property type="molecule type" value="Genomic_DNA"/>
</dbReference>
<gene>
    <name evidence="2" type="ORF">E3O49_06905</name>
</gene>
<dbReference type="Gene3D" id="1.10.443.10">
    <property type="entry name" value="Intergrase catalytic core"/>
    <property type="match status" value="1"/>
</dbReference>
<dbReference type="InterPro" id="IPR011010">
    <property type="entry name" value="DNA_brk_join_enz"/>
</dbReference>
<sequence length="307" mass="34063">MGADVARTLQDFTPMIPKRLWNEVATFTRAAVTDFAPTTTAEASKAMTVVSRLAVWTTETACLPLEREIVFSGRHIEMFAARQMKHLTPVVARAERLRLLRIAGELQTFDPARRDAGKKPRPNPFAPYSPAALVRFRSQAATRSTALRRHNWLVLLSLAAGCALTTAEILQVKAEDLSTTELGVTVTVRGASPRTVVCLADWEANIRQLLAGPLVVDYLFVKDVRPNDAVAYVKKFLNSTSKGSEFPTVERLRSTWIVGHLDARTPIVALAQALGVKTFSTFERLAPYVKEAEPSELRTFFRGELNR</sequence>
<keyword evidence="1" id="KW-0233">DNA recombination</keyword>
<protein>
    <recommendedName>
        <fullName evidence="4">Tyr recombinase domain-containing protein</fullName>
    </recommendedName>
</protein>
<evidence type="ECO:0000313" key="3">
    <source>
        <dbReference type="Proteomes" id="UP000297403"/>
    </source>
</evidence>
<dbReference type="RefSeq" id="WP_134451255.1">
    <property type="nucleotide sequence ID" value="NZ_SOFY01000031.1"/>
</dbReference>
<dbReference type="AlphaFoldDB" id="A0AAQ2HG87"/>
<evidence type="ECO:0000313" key="2">
    <source>
        <dbReference type="EMBL" id="TFC48933.1"/>
    </source>
</evidence>
<evidence type="ECO:0000256" key="1">
    <source>
        <dbReference type="ARBA" id="ARBA00023172"/>
    </source>
</evidence>
<dbReference type="InterPro" id="IPR013762">
    <property type="entry name" value="Integrase-like_cat_sf"/>
</dbReference>
<proteinExistence type="predicted"/>
<name>A0AAQ2HG87_9MICO</name>
<dbReference type="GO" id="GO:0003677">
    <property type="term" value="F:DNA binding"/>
    <property type="evidence" value="ECO:0007669"/>
    <property type="project" value="InterPro"/>
</dbReference>
<dbReference type="GO" id="GO:0015074">
    <property type="term" value="P:DNA integration"/>
    <property type="evidence" value="ECO:0007669"/>
    <property type="project" value="InterPro"/>
</dbReference>